<accession>A0A382ETU0</accession>
<evidence type="ECO:0000313" key="1">
    <source>
        <dbReference type="EMBL" id="SVB54216.1"/>
    </source>
</evidence>
<organism evidence="1">
    <name type="scientific">marine metagenome</name>
    <dbReference type="NCBI Taxonomy" id="408172"/>
    <lineage>
        <taxon>unclassified sequences</taxon>
        <taxon>metagenomes</taxon>
        <taxon>ecological metagenomes</taxon>
    </lineage>
</organism>
<name>A0A382ETU0_9ZZZZ</name>
<reference evidence="1" key="1">
    <citation type="submission" date="2018-05" db="EMBL/GenBank/DDBJ databases">
        <authorList>
            <person name="Lanie J.A."/>
            <person name="Ng W.-L."/>
            <person name="Kazmierczak K.M."/>
            <person name="Andrzejewski T.M."/>
            <person name="Davidsen T.M."/>
            <person name="Wayne K.J."/>
            <person name="Tettelin H."/>
            <person name="Glass J.I."/>
            <person name="Rusch D."/>
            <person name="Podicherti R."/>
            <person name="Tsui H.-C.T."/>
            <person name="Winkler M.E."/>
        </authorList>
    </citation>
    <scope>NUCLEOTIDE SEQUENCE</scope>
</reference>
<dbReference type="EMBL" id="UINC01046337">
    <property type="protein sequence ID" value="SVB54216.1"/>
    <property type="molecule type" value="Genomic_DNA"/>
</dbReference>
<proteinExistence type="predicted"/>
<dbReference type="AlphaFoldDB" id="A0A382ETU0"/>
<evidence type="ECO:0008006" key="2">
    <source>
        <dbReference type="Google" id="ProtNLM"/>
    </source>
</evidence>
<protein>
    <recommendedName>
        <fullName evidence="2">Outer membrane protein beta-barrel domain-containing protein</fullName>
    </recommendedName>
</protein>
<sequence>MKLYLAKDILELMRMRVLIAFTFFIFIGASQAYSLTYNLSLPYSYKFSGEDYAGNKFEVDKNQGGLFNVGFTHWGFGFEIYETKLKNTSEEVKLKTKLYDVTYGATGALEEVGWFWNYGWIWKYVGLGYGFGTDELTCSFCETNFYKGFAMQYILLFNIPITKSFNLKTSYHLKTSKIRHKYKSEADDYSATIINVGIGF</sequence>
<gene>
    <name evidence="1" type="ORF">METZ01_LOCUS207070</name>
</gene>